<organism evidence="2 3">
    <name type="scientific">Actinokineospora spheciospongiae</name>
    <dbReference type="NCBI Taxonomy" id="909613"/>
    <lineage>
        <taxon>Bacteria</taxon>
        <taxon>Bacillati</taxon>
        <taxon>Actinomycetota</taxon>
        <taxon>Actinomycetes</taxon>
        <taxon>Pseudonocardiales</taxon>
        <taxon>Pseudonocardiaceae</taxon>
        <taxon>Actinokineospora</taxon>
    </lineage>
</organism>
<feature type="compositionally biased region" description="Polar residues" evidence="1">
    <location>
        <begin position="451"/>
        <end position="472"/>
    </location>
</feature>
<dbReference type="PATRIC" id="fig|909613.9.peg.6561"/>
<evidence type="ECO:0000313" key="3">
    <source>
        <dbReference type="Proteomes" id="UP000019277"/>
    </source>
</evidence>
<proteinExistence type="predicted"/>
<dbReference type="AlphaFoldDB" id="W7IBJ0"/>
<dbReference type="EMBL" id="AYXG01000255">
    <property type="protein sequence ID" value="EWC58150.1"/>
    <property type="molecule type" value="Genomic_DNA"/>
</dbReference>
<evidence type="ECO:0000256" key="1">
    <source>
        <dbReference type="SAM" id="MobiDB-lite"/>
    </source>
</evidence>
<feature type="compositionally biased region" description="Low complexity" evidence="1">
    <location>
        <begin position="496"/>
        <end position="525"/>
    </location>
</feature>
<feature type="compositionally biased region" description="Basic and acidic residues" evidence="1">
    <location>
        <begin position="364"/>
        <end position="376"/>
    </location>
</feature>
<evidence type="ECO:0000313" key="2">
    <source>
        <dbReference type="EMBL" id="EWC58150.1"/>
    </source>
</evidence>
<feature type="compositionally biased region" description="Low complexity" evidence="1">
    <location>
        <begin position="420"/>
        <end position="447"/>
    </location>
</feature>
<feature type="compositionally biased region" description="Gly residues" evidence="1">
    <location>
        <begin position="785"/>
        <end position="812"/>
    </location>
</feature>
<feature type="region of interest" description="Disordered" evidence="1">
    <location>
        <begin position="567"/>
        <end position="845"/>
    </location>
</feature>
<feature type="compositionally biased region" description="Gly residues" evidence="1">
    <location>
        <begin position="377"/>
        <end position="394"/>
    </location>
</feature>
<feature type="compositionally biased region" description="Low complexity" evidence="1">
    <location>
        <begin position="717"/>
        <end position="728"/>
    </location>
</feature>
<dbReference type="STRING" id="909613.UO65_6565"/>
<feature type="compositionally biased region" description="Low complexity" evidence="1">
    <location>
        <begin position="762"/>
        <end position="784"/>
    </location>
</feature>
<gene>
    <name evidence="2" type="ORF">UO65_6565</name>
</gene>
<accession>W7IBJ0</accession>
<feature type="compositionally biased region" description="Low complexity" evidence="1">
    <location>
        <begin position="601"/>
        <end position="614"/>
    </location>
</feature>
<dbReference type="Proteomes" id="UP000019277">
    <property type="component" value="Unassembled WGS sequence"/>
</dbReference>
<reference evidence="2 3" key="1">
    <citation type="journal article" date="2014" name="Genome Announc.">
        <title>Draft Genome Sequence of the Antitrypanosomally Active Sponge-Associated Bacterium Actinokineospora sp. Strain EG49.</title>
        <authorList>
            <person name="Harjes J."/>
            <person name="Ryu T."/>
            <person name="Abdelmohsen U.R."/>
            <person name="Moitinho-Silva L."/>
            <person name="Horn H."/>
            <person name="Ravasi T."/>
            <person name="Hentschel U."/>
        </authorList>
    </citation>
    <scope>NUCLEOTIDE SEQUENCE [LARGE SCALE GENOMIC DNA]</scope>
    <source>
        <strain evidence="2 3">EG49</strain>
    </source>
</reference>
<feature type="region of interest" description="Disordered" evidence="1">
    <location>
        <begin position="348"/>
        <end position="546"/>
    </location>
</feature>
<feature type="compositionally biased region" description="Pro residues" evidence="1">
    <location>
        <begin position="403"/>
        <end position="416"/>
    </location>
</feature>
<dbReference type="eggNOG" id="COG3266">
    <property type="taxonomic scope" value="Bacteria"/>
</dbReference>
<name>W7IBJ0_9PSEU</name>
<keyword evidence="3" id="KW-1185">Reference proteome</keyword>
<protein>
    <submittedName>
        <fullName evidence="2">Hemolysin-type calcium-binding region:RTX N-terminal domain</fullName>
    </submittedName>
</protein>
<sequence>MPDGGRFSHEVQDALQTPADVRADHHSENELRKLDDFTRMMGKDNLGFLYDKWRNHPACLPGNKSRWGSQPVYGDGWQEKTDQSGGLYKLKIINWGMMWGAKGRLENLIKAAGGIDGSAGAVSAKLQGAWKSGAGDLAATKFNDLRAAAMDYSTQLGQLRDHITGARQTTLDVINKLRDFPTQSDVGGKPLVDRYSSLGGGEGGGAEVRGDLSRYMDEMKRIIGQEFGGGGKGTYRAGPYAHEECDQFSTVTPGMPSFGTFQGAPGNAGEMVSFGRVMQTPETMRWAGQVHLTDGNNRWANEICHELDAFCECYFLTIGNFRRRIEEAVKAVEQAWDTLNSAATTMSADPFGKLSLSGASQPPPEEKPPPKEDKRGSTGGPRETGGTDTGGTGGSDTSTPPSAAMPPPPEVPPLPDPTQAAGVTDPTATDPTTTDPTATDPATGTPGQNTGGSPETVTITDGNRTIGVQSPDGQGHVKVTVDDGTGTPKSYDLDFGAGQPTTTPGAATPGAATPGAATPGAATPTSGFGPDGTPVAPGQDPAAPPRAEHVLAGADGKAVIHDGDLTITAERPDGAPDTVRVTVDNGTGTPQVYTLDYADGPAADSTASNPAAPTAGPPGTGQQNAGPQAQPLQAGPAGQPVAGAQAQSPQADPIGQQAASPQAQQFQADPVGQPVAGGQQQAFASGPGFGDPGVGQQSAGFGGSADGQPLGPLQEPSAATHASSALTAGDEWGAAGSAFDQDGRDGHADGLPASAQTGDVQASGSGEAGLASAQPGHQGDAAGPAGAGAAGGGMPMGGGGAMGGGGGGGGGGDSERAGSQWRTVGNLFDDDDEVGLPLGDAIGGR</sequence>
<feature type="compositionally biased region" description="Low complexity" evidence="1">
    <location>
        <begin position="620"/>
        <end position="682"/>
    </location>
</feature>
<comment type="caution">
    <text evidence="2">The sequence shown here is derived from an EMBL/GenBank/DDBJ whole genome shotgun (WGS) entry which is preliminary data.</text>
</comment>